<evidence type="ECO:0000313" key="3">
    <source>
        <dbReference type="Proteomes" id="UP000523079"/>
    </source>
</evidence>
<accession>A0A7W3P6V1</accession>
<dbReference type="InterPro" id="IPR007899">
    <property type="entry name" value="CHAD_dom"/>
</dbReference>
<evidence type="ECO:0000259" key="1">
    <source>
        <dbReference type="PROSITE" id="PS51708"/>
    </source>
</evidence>
<keyword evidence="3" id="KW-1185">Reference proteome</keyword>
<organism evidence="2 3">
    <name type="scientific">Microlunatus kandeliicorticis</name>
    <dbReference type="NCBI Taxonomy" id="1759536"/>
    <lineage>
        <taxon>Bacteria</taxon>
        <taxon>Bacillati</taxon>
        <taxon>Actinomycetota</taxon>
        <taxon>Actinomycetes</taxon>
        <taxon>Propionibacteriales</taxon>
        <taxon>Propionibacteriaceae</taxon>
        <taxon>Microlunatus</taxon>
    </lineage>
</organism>
<dbReference type="Pfam" id="PF05235">
    <property type="entry name" value="CHAD"/>
    <property type="match status" value="1"/>
</dbReference>
<protein>
    <submittedName>
        <fullName evidence="2">CHAD domain-containing protein</fullName>
    </submittedName>
</protein>
<reference evidence="2 3" key="1">
    <citation type="submission" date="2020-07" db="EMBL/GenBank/DDBJ databases">
        <title>Sequencing the genomes of 1000 actinobacteria strains.</title>
        <authorList>
            <person name="Klenk H.-P."/>
        </authorList>
    </citation>
    <scope>NUCLEOTIDE SEQUENCE [LARGE SCALE GENOMIC DNA]</scope>
    <source>
        <strain evidence="2 3">DSM 100723</strain>
    </source>
</reference>
<dbReference type="PROSITE" id="PS51708">
    <property type="entry name" value="CHAD"/>
    <property type="match status" value="1"/>
</dbReference>
<dbReference type="RefSeq" id="WP_182560992.1">
    <property type="nucleotide sequence ID" value="NZ_JACGWT010000005.1"/>
</dbReference>
<gene>
    <name evidence="2" type="ORF">FHX74_002994</name>
</gene>
<proteinExistence type="predicted"/>
<dbReference type="Gene3D" id="1.40.20.10">
    <property type="entry name" value="CHAD domain"/>
    <property type="match status" value="1"/>
</dbReference>
<dbReference type="SMART" id="SM00880">
    <property type="entry name" value="CHAD"/>
    <property type="match status" value="1"/>
</dbReference>
<dbReference type="PANTHER" id="PTHR39339">
    <property type="entry name" value="SLR1444 PROTEIN"/>
    <property type="match status" value="1"/>
</dbReference>
<feature type="domain" description="CHAD" evidence="1">
    <location>
        <begin position="14"/>
        <end position="300"/>
    </location>
</feature>
<evidence type="ECO:0000313" key="2">
    <source>
        <dbReference type="EMBL" id="MBA8795358.1"/>
    </source>
</evidence>
<dbReference type="EMBL" id="JACGWT010000005">
    <property type="protein sequence ID" value="MBA8795358.1"/>
    <property type="molecule type" value="Genomic_DNA"/>
</dbReference>
<dbReference type="InterPro" id="IPR038186">
    <property type="entry name" value="CHAD_dom_sf"/>
</dbReference>
<dbReference type="AlphaFoldDB" id="A0A7W3P6V1"/>
<comment type="caution">
    <text evidence="2">The sequence shown here is derived from an EMBL/GenBank/DDBJ whole genome shotgun (WGS) entry which is preliminary data.</text>
</comment>
<sequence length="300" mass="32661">MSPKKSPDPRVLIGAYLAAQCTAVLDAEVPITAAAEARAAGRPTEPAVVVELVHDTRVALRRLRSTLRVFAAAFTEPERTLLLEEAGWYAESLGALRDLDVIDERVRAGLAALPPALRVGDPEARLEADLTERRAAHLGALAGVLETERYAGLRSMLTGWRERPPWARKARKVDLRSRVKAADRKLTGRVATAVTAVRADDPEAAHLLHQARKTAKRHRYAAELAQPVLGAKTEALLVARKQLQDELGLLQDAVVTVAYLADLGRRLGNRAGRNVFSFGAVAALEQRAETDGMRRFADRG</sequence>
<dbReference type="PANTHER" id="PTHR39339:SF1">
    <property type="entry name" value="CHAD DOMAIN-CONTAINING PROTEIN"/>
    <property type="match status" value="1"/>
</dbReference>
<name>A0A7W3P6V1_9ACTN</name>
<dbReference type="Proteomes" id="UP000523079">
    <property type="component" value="Unassembled WGS sequence"/>
</dbReference>